<organism evidence="1 2">
    <name type="scientific">Amycolatopsis bullii</name>
    <dbReference type="NCBI Taxonomy" id="941987"/>
    <lineage>
        <taxon>Bacteria</taxon>
        <taxon>Bacillati</taxon>
        <taxon>Actinomycetota</taxon>
        <taxon>Actinomycetes</taxon>
        <taxon>Pseudonocardiales</taxon>
        <taxon>Pseudonocardiaceae</taxon>
        <taxon>Amycolatopsis</taxon>
    </lineage>
</organism>
<sequence>MDGGWAVEAIAGVANEAAAATAASAVVAFLSRVNQRLGAKGISPSSVHSGSDCRERPHDYTRCAQTGTTDFLRIFRAVG</sequence>
<protein>
    <submittedName>
        <fullName evidence="1">Uncharacterized protein</fullName>
    </submittedName>
</protein>
<accession>A0ABQ3KSG9</accession>
<proteinExistence type="predicted"/>
<name>A0ABQ3KSG9_9PSEU</name>
<comment type="caution">
    <text evidence="1">The sequence shown here is derived from an EMBL/GenBank/DDBJ whole genome shotgun (WGS) entry which is preliminary data.</text>
</comment>
<reference evidence="2" key="1">
    <citation type="journal article" date="2019" name="Int. J. Syst. Evol. Microbiol.">
        <title>The Global Catalogue of Microorganisms (GCM) 10K type strain sequencing project: providing services to taxonomists for standard genome sequencing and annotation.</title>
        <authorList>
            <consortium name="The Broad Institute Genomics Platform"/>
            <consortium name="The Broad Institute Genome Sequencing Center for Infectious Disease"/>
            <person name="Wu L."/>
            <person name="Ma J."/>
        </authorList>
    </citation>
    <scope>NUCLEOTIDE SEQUENCE [LARGE SCALE GENOMIC DNA]</scope>
    <source>
        <strain evidence="2">CGMCC 4.7680</strain>
    </source>
</reference>
<gene>
    <name evidence="1" type="ORF">GCM10017567_71430</name>
</gene>
<evidence type="ECO:0000313" key="1">
    <source>
        <dbReference type="EMBL" id="GHG39872.1"/>
    </source>
</evidence>
<evidence type="ECO:0000313" key="2">
    <source>
        <dbReference type="Proteomes" id="UP000649955"/>
    </source>
</evidence>
<keyword evidence="2" id="KW-1185">Reference proteome</keyword>
<dbReference type="EMBL" id="BNAW01000048">
    <property type="protein sequence ID" value="GHG39872.1"/>
    <property type="molecule type" value="Genomic_DNA"/>
</dbReference>
<dbReference type="Proteomes" id="UP000649955">
    <property type="component" value="Unassembled WGS sequence"/>
</dbReference>